<reference evidence="17 18" key="1">
    <citation type="submission" date="2019-06" db="EMBL/GenBank/DDBJ databases">
        <title>Sulfurimonas gotlandica sp. nov., a chemoautotrophic and psychrotolerant epsilonproteobacterium isolated from a pelagic redoxcline, and an emended description of the genus Sulfurimonas.</title>
        <authorList>
            <person name="Wang S."/>
            <person name="Jiang L."/>
            <person name="Shao Z."/>
        </authorList>
    </citation>
    <scope>NUCLEOTIDE SEQUENCE [LARGE SCALE GENOMIC DNA]</scope>
    <source>
        <strain evidence="17 18">S2-6</strain>
    </source>
</reference>
<dbReference type="SUPFAM" id="SSF53784">
    <property type="entry name" value="Phosphofructokinase"/>
    <property type="match status" value="1"/>
</dbReference>
<dbReference type="GO" id="GO:0030388">
    <property type="term" value="P:fructose 1,6-bisphosphate metabolic process"/>
    <property type="evidence" value="ECO:0007669"/>
    <property type="project" value="TreeGrafter"/>
</dbReference>
<evidence type="ECO:0000313" key="18">
    <source>
        <dbReference type="Proteomes" id="UP000593719"/>
    </source>
</evidence>
<evidence type="ECO:0000256" key="9">
    <source>
        <dbReference type="ARBA" id="ARBA00022741"/>
    </source>
</evidence>
<evidence type="ECO:0000256" key="11">
    <source>
        <dbReference type="ARBA" id="ARBA00022840"/>
    </source>
</evidence>
<dbReference type="GO" id="GO:0006002">
    <property type="term" value="P:fructose 6-phosphate metabolic process"/>
    <property type="evidence" value="ECO:0007669"/>
    <property type="project" value="InterPro"/>
</dbReference>
<dbReference type="InterPro" id="IPR022953">
    <property type="entry name" value="ATP_PFK"/>
</dbReference>
<evidence type="ECO:0000256" key="12">
    <source>
        <dbReference type="ARBA" id="ARBA00022842"/>
    </source>
</evidence>
<keyword evidence="18" id="KW-1185">Reference proteome</keyword>
<evidence type="ECO:0000256" key="1">
    <source>
        <dbReference type="ARBA" id="ARBA00001946"/>
    </source>
</evidence>
<sequence length="324" mass="36501">MKQNIAILCSGGDVSGMNPALKRFVEYSLQNNLTPYFVYDGYEGLIDNNIQKASYCDVSGIINRGGTKIGSARSKRFMQVEYRNIAKQNLDALHVTMLIVLGGDGSFRGLHQFYKEHNIKFCGVPSTIDNDISGTDYCLGVDTALNMIKFSIDSIRDTASSFKRAFVIETMGNKCGYLALVSHLTSGSELCLIPETAYNLNEYEQKFKQEIQNGRRYFIAVVAEGIKEDSKEIARWFEEKIGIESRVNVLGHLQRGGNPTVKDRLMAYKFITYAIDALLDNKNETIVCYTKEGFRYKEINAVVNTPYQLDEELIKFINSPKATE</sequence>
<dbReference type="GO" id="GO:0046872">
    <property type="term" value="F:metal ion binding"/>
    <property type="evidence" value="ECO:0007669"/>
    <property type="project" value="UniProtKB-KW"/>
</dbReference>
<dbReference type="GO" id="GO:0042802">
    <property type="term" value="F:identical protein binding"/>
    <property type="evidence" value="ECO:0007669"/>
    <property type="project" value="TreeGrafter"/>
</dbReference>
<dbReference type="PRINTS" id="PR00476">
    <property type="entry name" value="PHFRCTKINASE"/>
</dbReference>
<dbReference type="PROSITE" id="PS00433">
    <property type="entry name" value="PHOSPHOFRUCTOKINASE"/>
    <property type="match status" value="1"/>
</dbReference>
<evidence type="ECO:0000256" key="15">
    <source>
        <dbReference type="ARBA" id="ARBA00048070"/>
    </source>
</evidence>
<dbReference type="GO" id="GO:0003872">
    <property type="term" value="F:6-phosphofructokinase activity"/>
    <property type="evidence" value="ECO:0007669"/>
    <property type="project" value="UniProtKB-EC"/>
</dbReference>
<keyword evidence="12" id="KW-0460">Magnesium</keyword>
<evidence type="ECO:0000313" key="17">
    <source>
        <dbReference type="EMBL" id="QOP44081.1"/>
    </source>
</evidence>
<dbReference type="UniPathway" id="UPA00109">
    <property type="reaction ID" value="UER00182"/>
</dbReference>
<gene>
    <name evidence="17" type="ORF">FJR45_09055</name>
</gene>
<dbReference type="PANTHER" id="PTHR13697">
    <property type="entry name" value="PHOSPHOFRUCTOKINASE"/>
    <property type="match status" value="1"/>
</dbReference>
<evidence type="ECO:0000256" key="14">
    <source>
        <dbReference type="ARBA" id="ARBA00038478"/>
    </source>
</evidence>
<dbReference type="GO" id="GO:0005945">
    <property type="term" value="C:6-phosphofructokinase complex"/>
    <property type="evidence" value="ECO:0007669"/>
    <property type="project" value="TreeGrafter"/>
</dbReference>
<evidence type="ECO:0000256" key="4">
    <source>
        <dbReference type="ARBA" id="ARBA00012055"/>
    </source>
</evidence>
<dbReference type="GO" id="GO:0005524">
    <property type="term" value="F:ATP binding"/>
    <property type="evidence" value="ECO:0007669"/>
    <property type="project" value="UniProtKB-KW"/>
</dbReference>
<evidence type="ECO:0000256" key="13">
    <source>
        <dbReference type="ARBA" id="ARBA00023152"/>
    </source>
</evidence>
<dbReference type="Pfam" id="PF00365">
    <property type="entry name" value="PFK"/>
    <property type="match status" value="1"/>
</dbReference>
<keyword evidence="10 17" id="KW-0418">Kinase</keyword>
<organism evidence="17 18">
    <name type="scientific">Sulfurimonas sediminis</name>
    <dbReference type="NCBI Taxonomy" id="2590020"/>
    <lineage>
        <taxon>Bacteria</taxon>
        <taxon>Pseudomonadati</taxon>
        <taxon>Campylobacterota</taxon>
        <taxon>Epsilonproteobacteria</taxon>
        <taxon>Campylobacterales</taxon>
        <taxon>Sulfurimonadaceae</taxon>
        <taxon>Sulfurimonas</taxon>
    </lineage>
</organism>
<comment type="cofactor">
    <cofactor evidence="1">
        <name>Mg(2+)</name>
        <dbReference type="ChEBI" id="CHEBI:18420"/>
    </cofactor>
</comment>
<dbReference type="PIRSF" id="PIRSF000532">
    <property type="entry name" value="ATP_PFK_prok"/>
    <property type="match status" value="1"/>
</dbReference>
<dbReference type="Gene3D" id="3.40.50.460">
    <property type="entry name" value="Phosphofructokinase domain"/>
    <property type="match status" value="1"/>
</dbReference>
<keyword evidence="13" id="KW-0324">Glycolysis</keyword>
<dbReference type="FunFam" id="3.40.50.460:FF:000002">
    <property type="entry name" value="ATP-dependent 6-phosphofructokinase"/>
    <property type="match status" value="1"/>
</dbReference>
<dbReference type="EMBL" id="CP041235">
    <property type="protein sequence ID" value="QOP44081.1"/>
    <property type="molecule type" value="Genomic_DNA"/>
</dbReference>
<evidence type="ECO:0000256" key="5">
    <source>
        <dbReference type="ARBA" id="ARBA00022490"/>
    </source>
</evidence>
<proteinExistence type="inferred from homology"/>
<keyword evidence="8" id="KW-0479">Metal-binding</keyword>
<evidence type="ECO:0000256" key="10">
    <source>
        <dbReference type="ARBA" id="ARBA00022777"/>
    </source>
</evidence>
<evidence type="ECO:0000259" key="16">
    <source>
        <dbReference type="Pfam" id="PF00365"/>
    </source>
</evidence>
<evidence type="ECO:0000256" key="8">
    <source>
        <dbReference type="ARBA" id="ARBA00022723"/>
    </source>
</evidence>
<evidence type="ECO:0000256" key="6">
    <source>
        <dbReference type="ARBA" id="ARBA00022533"/>
    </source>
</evidence>
<dbReference type="GO" id="GO:0016208">
    <property type="term" value="F:AMP binding"/>
    <property type="evidence" value="ECO:0007669"/>
    <property type="project" value="TreeGrafter"/>
</dbReference>
<dbReference type="GO" id="GO:0048029">
    <property type="term" value="F:monosaccharide binding"/>
    <property type="evidence" value="ECO:0007669"/>
    <property type="project" value="TreeGrafter"/>
</dbReference>
<dbReference type="NCBIfam" id="NF002872">
    <property type="entry name" value="PRK03202.1"/>
    <property type="match status" value="1"/>
</dbReference>
<feature type="domain" description="Phosphofructokinase" evidence="16">
    <location>
        <begin position="4"/>
        <end position="278"/>
    </location>
</feature>
<dbReference type="GO" id="GO:0070095">
    <property type="term" value="F:fructose-6-phosphate binding"/>
    <property type="evidence" value="ECO:0007669"/>
    <property type="project" value="TreeGrafter"/>
</dbReference>
<protein>
    <recommendedName>
        <fullName evidence="4">6-phosphofructokinase</fullName>
        <ecNumber evidence="4">2.7.1.11</ecNumber>
    </recommendedName>
</protein>
<comment type="pathway">
    <text evidence="3">Carbohydrate degradation; glycolysis; D-glyceraldehyde 3-phosphate and glycerone phosphate from D-glucose: step 3/4.</text>
</comment>
<keyword evidence="6" id="KW-0021">Allosteric enzyme</keyword>
<dbReference type="PANTHER" id="PTHR13697:SF4">
    <property type="entry name" value="ATP-DEPENDENT 6-PHOSPHOFRUCTOKINASE"/>
    <property type="match status" value="1"/>
</dbReference>
<evidence type="ECO:0000256" key="3">
    <source>
        <dbReference type="ARBA" id="ARBA00004679"/>
    </source>
</evidence>
<dbReference type="InterPro" id="IPR015912">
    <property type="entry name" value="Phosphofructokinase_CS"/>
</dbReference>
<dbReference type="EC" id="2.7.1.11" evidence="4"/>
<dbReference type="AlphaFoldDB" id="A0A7M1B2X9"/>
<comment type="catalytic activity">
    <reaction evidence="15">
        <text>beta-D-fructose 6-phosphate + ATP = beta-D-fructose 1,6-bisphosphate + ADP + H(+)</text>
        <dbReference type="Rhea" id="RHEA:16109"/>
        <dbReference type="ChEBI" id="CHEBI:15378"/>
        <dbReference type="ChEBI" id="CHEBI:30616"/>
        <dbReference type="ChEBI" id="CHEBI:32966"/>
        <dbReference type="ChEBI" id="CHEBI:57634"/>
        <dbReference type="ChEBI" id="CHEBI:456216"/>
        <dbReference type="EC" id="2.7.1.11"/>
    </reaction>
</comment>
<comment type="subcellular location">
    <subcellularLocation>
        <location evidence="2">Cytoplasm</location>
    </subcellularLocation>
</comment>
<keyword evidence="9" id="KW-0547">Nucleotide-binding</keyword>
<keyword evidence="7 17" id="KW-0808">Transferase</keyword>
<dbReference type="Proteomes" id="UP000593719">
    <property type="component" value="Chromosome"/>
</dbReference>
<dbReference type="InterPro" id="IPR000023">
    <property type="entry name" value="Phosphofructokinase_dom"/>
</dbReference>
<name>A0A7M1B2X9_9BACT</name>
<evidence type="ECO:0000256" key="7">
    <source>
        <dbReference type="ARBA" id="ARBA00022679"/>
    </source>
</evidence>
<accession>A0A7M1B2X9</accession>
<dbReference type="Gene3D" id="3.40.50.450">
    <property type="match status" value="1"/>
</dbReference>
<dbReference type="GO" id="GO:0061621">
    <property type="term" value="P:canonical glycolysis"/>
    <property type="evidence" value="ECO:0007669"/>
    <property type="project" value="TreeGrafter"/>
</dbReference>
<dbReference type="InterPro" id="IPR035966">
    <property type="entry name" value="PKF_sf"/>
</dbReference>
<dbReference type="RefSeq" id="WP_193150252.1">
    <property type="nucleotide sequence ID" value="NZ_CP041235.1"/>
</dbReference>
<dbReference type="KEGG" id="ssei:FJR45_09055"/>
<keyword evidence="5" id="KW-0963">Cytoplasm</keyword>
<comment type="similarity">
    <text evidence="14">Belongs to the phosphofructokinase type A (PFKA) family.</text>
</comment>
<dbReference type="InterPro" id="IPR012003">
    <property type="entry name" value="ATP_PFK_prok-type"/>
</dbReference>
<keyword evidence="11" id="KW-0067">ATP-binding</keyword>
<evidence type="ECO:0000256" key="2">
    <source>
        <dbReference type="ARBA" id="ARBA00004496"/>
    </source>
</evidence>